<comment type="caution">
    <text evidence="2">The sequence shown here is derived from an EMBL/GenBank/DDBJ whole genome shotgun (WGS) entry which is preliminary data.</text>
</comment>
<keyword evidence="2" id="KW-0378">Hydrolase</keyword>
<dbReference type="Pfam" id="PF00561">
    <property type="entry name" value="Abhydrolase_1"/>
    <property type="match status" value="1"/>
</dbReference>
<dbReference type="GO" id="GO:0016787">
    <property type="term" value="F:hydrolase activity"/>
    <property type="evidence" value="ECO:0007669"/>
    <property type="project" value="UniProtKB-KW"/>
</dbReference>
<protein>
    <submittedName>
        <fullName evidence="2">Alpha/beta hydrolase</fullName>
    </submittedName>
</protein>
<evidence type="ECO:0000259" key="1">
    <source>
        <dbReference type="Pfam" id="PF00561"/>
    </source>
</evidence>
<dbReference type="Proteomes" id="UP000642284">
    <property type="component" value="Unassembled WGS sequence"/>
</dbReference>
<evidence type="ECO:0000313" key="3">
    <source>
        <dbReference type="Proteomes" id="UP000642284"/>
    </source>
</evidence>
<evidence type="ECO:0000313" key="2">
    <source>
        <dbReference type="EMBL" id="MBC9712983.1"/>
    </source>
</evidence>
<dbReference type="RefSeq" id="WP_187813447.1">
    <property type="nucleotide sequence ID" value="NZ_JACTVJ010000005.1"/>
</dbReference>
<gene>
    <name evidence="2" type="ORF">H9Y04_10430</name>
</gene>
<dbReference type="EMBL" id="JACTVJ010000005">
    <property type="protein sequence ID" value="MBC9712983.1"/>
    <property type="molecule type" value="Genomic_DNA"/>
</dbReference>
<feature type="domain" description="AB hydrolase-1" evidence="1">
    <location>
        <begin position="15"/>
        <end position="135"/>
    </location>
</feature>
<keyword evidence="3" id="KW-1185">Reference proteome</keyword>
<accession>A0ABR7SC38</accession>
<dbReference type="Gene3D" id="3.40.50.1820">
    <property type="entry name" value="alpha/beta hydrolase"/>
    <property type="match status" value="1"/>
</dbReference>
<dbReference type="InterPro" id="IPR000073">
    <property type="entry name" value="AB_hydrolase_1"/>
</dbReference>
<sequence>MGEIVVVREGAGPEVLLVHGGAGPRTTWGGLEPLARRWTLARVHRRGYRPSPPPQSGQDFETDARDLAPLLAGRPHVVAHSYGVLATLLAVAAAPGDVRSLTVIEPPLAYLVPGDPDVARLDRIGDEVLTYGMDADPAVLREFLRIAGAAVGEGPLPEGVVAGVRRAHGARLPSLARPRLDLIRAAGVPVLVASGGHAAAHERVGDALAEALGAQRTVHPGAGHFVARAPGFAGRLESFLREHSG</sequence>
<dbReference type="InterPro" id="IPR050471">
    <property type="entry name" value="AB_hydrolase"/>
</dbReference>
<dbReference type="PANTHER" id="PTHR43433">
    <property type="entry name" value="HYDROLASE, ALPHA/BETA FOLD FAMILY PROTEIN"/>
    <property type="match status" value="1"/>
</dbReference>
<reference evidence="2 3" key="1">
    <citation type="submission" date="2020-08" db="EMBL/GenBank/DDBJ databases">
        <title>Genemic of Streptomyces polyaspartic.</title>
        <authorList>
            <person name="Liu W."/>
        </authorList>
    </citation>
    <scope>NUCLEOTIDE SEQUENCE [LARGE SCALE GENOMIC DNA]</scope>
    <source>
        <strain evidence="2 3">TRM66268-LWL</strain>
    </source>
</reference>
<organism evidence="2 3">
    <name type="scientific">Streptomyces polyasparticus</name>
    <dbReference type="NCBI Taxonomy" id="2767826"/>
    <lineage>
        <taxon>Bacteria</taxon>
        <taxon>Bacillati</taxon>
        <taxon>Actinomycetota</taxon>
        <taxon>Actinomycetes</taxon>
        <taxon>Kitasatosporales</taxon>
        <taxon>Streptomycetaceae</taxon>
        <taxon>Streptomyces</taxon>
    </lineage>
</organism>
<proteinExistence type="predicted"/>
<dbReference type="InterPro" id="IPR029058">
    <property type="entry name" value="AB_hydrolase_fold"/>
</dbReference>
<name>A0ABR7SC38_9ACTN</name>
<dbReference type="PANTHER" id="PTHR43433:SF5">
    <property type="entry name" value="AB HYDROLASE-1 DOMAIN-CONTAINING PROTEIN"/>
    <property type="match status" value="1"/>
</dbReference>
<dbReference type="SUPFAM" id="SSF53474">
    <property type="entry name" value="alpha/beta-Hydrolases"/>
    <property type="match status" value="1"/>
</dbReference>